<dbReference type="GeneID" id="54329479"/>
<dbReference type="GO" id="GO:0001216">
    <property type="term" value="F:DNA-binding transcription activator activity"/>
    <property type="evidence" value="ECO:0007669"/>
    <property type="project" value="UniProtKB-ARBA"/>
</dbReference>
<dbReference type="Gene3D" id="4.10.240.10">
    <property type="entry name" value="Zn(2)-C6 fungal-type DNA-binding domain"/>
    <property type="match status" value="1"/>
</dbReference>
<dbReference type="Pfam" id="PF04082">
    <property type="entry name" value="Fungal_trans"/>
    <property type="match status" value="1"/>
</dbReference>
<feature type="compositionally biased region" description="Polar residues" evidence="9">
    <location>
        <begin position="542"/>
        <end position="554"/>
    </location>
</feature>
<gene>
    <name evidence="11" type="ORF">ATNIH1004_006777</name>
</gene>
<evidence type="ECO:0000256" key="4">
    <source>
        <dbReference type="ARBA" id="ARBA00023015"/>
    </source>
</evidence>
<dbReference type="PROSITE" id="PS50048">
    <property type="entry name" value="ZN2_CY6_FUNGAL_2"/>
    <property type="match status" value="1"/>
</dbReference>
<feature type="region of interest" description="Disordered" evidence="9">
    <location>
        <begin position="645"/>
        <end position="727"/>
    </location>
</feature>
<dbReference type="Proteomes" id="UP000324241">
    <property type="component" value="Unassembled WGS sequence"/>
</dbReference>
<evidence type="ECO:0000256" key="9">
    <source>
        <dbReference type="SAM" id="MobiDB-lite"/>
    </source>
</evidence>
<evidence type="ECO:0000256" key="6">
    <source>
        <dbReference type="ARBA" id="ARBA00023163"/>
    </source>
</evidence>
<evidence type="ECO:0000256" key="5">
    <source>
        <dbReference type="ARBA" id="ARBA00023125"/>
    </source>
</evidence>
<feature type="region of interest" description="Disordered" evidence="9">
    <location>
        <begin position="537"/>
        <end position="556"/>
    </location>
</feature>
<dbReference type="CDD" id="cd12148">
    <property type="entry name" value="fungal_TF_MHR"/>
    <property type="match status" value="1"/>
</dbReference>
<comment type="caution">
    <text evidence="11">The sequence shown here is derived from an EMBL/GenBank/DDBJ whole genome shotgun (WGS) entry which is preliminary data.</text>
</comment>
<proteinExistence type="predicted"/>
<dbReference type="EMBL" id="QUQM01000007">
    <property type="protein sequence ID" value="KAA8645358.1"/>
    <property type="molecule type" value="Genomic_DNA"/>
</dbReference>
<comment type="subcellular location">
    <subcellularLocation>
        <location evidence="1">Nucleus</location>
    </subcellularLocation>
</comment>
<evidence type="ECO:0000256" key="7">
    <source>
        <dbReference type="ARBA" id="ARBA00023242"/>
    </source>
</evidence>
<dbReference type="GO" id="GO:0006351">
    <property type="term" value="P:DNA-templated transcription"/>
    <property type="evidence" value="ECO:0007669"/>
    <property type="project" value="InterPro"/>
</dbReference>
<evidence type="ECO:0000256" key="1">
    <source>
        <dbReference type="ARBA" id="ARBA00004123"/>
    </source>
</evidence>
<keyword evidence="6" id="KW-0804">Transcription</keyword>
<dbReference type="SMART" id="SM00066">
    <property type="entry name" value="GAL4"/>
    <property type="match status" value="1"/>
</dbReference>
<keyword evidence="5" id="KW-0238">DNA-binding</keyword>
<dbReference type="VEuPathDB" id="FungiDB:EYZ11_009929"/>
<dbReference type="GO" id="GO:0000976">
    <property type="term" value="F:transcription cis-regulatory region binding"/>
    <property type="evidence" value="ECO:0007669"/>
    <property type="project" value="TreeGrafter"/>
</dbReference>
<dbReference type="InterPro" id="IPR051089">
    <property type="entry name" value="prtT"/>
</dbReference>
<evidence type="ECO:0000256" key="2">
    <source>
        <dbReference type="ARBA" id="ARBA00022723"/>
    </source>
</evidence>
<keyword evidence="8" id="KW-0175">Coiled coil</keyword>
<dbReference type="InterPro" id="IPR001138">
    <property type="entry name" value="Zn2Cys6_DnaBD"/>
</dbReference>
<feature type="region of interest" description="Disordered" evidence="9">
    <location>
        <begin position="1178"/>
        <end position="1248"/>
    </location>
</feature>
<evidence type="ECO:0000256" key="3">
    <source>
        <dbReference type="ARBA" id="ARBA00022833"/>
    </source>
</evidence>
<feature type="compositionally biased region" description="Low complexity" evidence="9">
    <location>
        <begin position="658"/>
        <end position="675"/>
    </location>
</feature>
<accession>A0A5M9MEF7</accession>
<feature type="compositionally biased region" description="Polar residues" evidence="9">
    <location>
        <begin position="1201"/>
        <end position="1225"/>
    </location>
</feature>
<dbReference type="GO" id="GO:0000981">
    <property type="term" value="F:DNA-binding transcription factor activity, RNA polymerase II-specific"/>
    <property type="evidence" value="ECO:0007669"/>
    <property type="project" value="InterPro"/>
</dbReference>
<feature type="compositionally biased region" description="Low complexity" evidence="9">
    <location>
        <begin position="1"/>
        <end position="14"/>
    </location>
</feature>
<dbReference type="PROSITE" id="PS00463">
    <property type="entry name" value="ZN2_CY6_FUNGAL_1"/>
    <property type="match status" value="1"/>
</dbReference>
<name>A0A5M9MEF7_9EURO</name>
<sequence>MSSQSGPSSASSNSPTTPAICPPERTATASGYRTHASSASRNVSDVGPASDRRAERRRSTISGPDRKRRLANTHGDVWLRRAGPGTGLEPGPSRSTTNVNSWSIPSGSSRTRTEHATLGTSYATPIDLSSPSPNPVPPNTSDRRSSWSRTGGGFLEYIRPRWQPDTEFIVRPPEPYRSPVPTLVAPGGSHFDLEASDISTAFNPALGGGEEVRLCNPCVPDPNPEPPPGYTALRSCTGAGSVNQSRHRSYHSMSTPSRAYPYSVTADNASSRPSRRTLGSNEFLTFAGLGGSFASQIPERPIEYGPISARFAPALRASTSLPHTGQSARPLPPGTLHSTATANLADNWRSSHSLRRRIDERDLCPICDNELPPLGENGNEDVREVHIRECIESHGRQTGSLPQSGSPVTQPAIPVRMLIFTATEKDCLGHDGATQECTICMEDYEVGQSLPMEIDPRLHPGGEVAAEASNHSLVPSPGTRHTNLTVSSSRTPTEYPDPPPYFSGERLRSAPSATSNVNYYNTSTAQSPVTHTLCQGKPESILDSSNQTYSSDTNDPYADLKRPRACEACRQLKVRCEPDATNPNGSCKRCAKARRSCVVTVPTRKRQKKTDSRVAELERKIDALTASLQASHGQDPLLQAAQSETPRGEYANRRWLGPTSTSPTNNVSSESPTTTLSGTKRHHSGEIKDARDDELPGSCMPSPTTENTVDHGGKQPHGGRVCSPNATLKPESRNEFVDVIDRGLVSVEVATEAFNRYTSEMADKIPMVIFPTGTTMQDVRRRKPLVLHAIVAAAVGPIQPDLHIPLVNDFYKVIADRIIVRGEKSLELMQGLLVTCNWYTPPDNFEELKFFQLSHLALTVGIDIGMYRKSTARSKPFSLIRESAAKKTPSQDPDSPEARRAWLGCYFVAVQVSTSLRRPILVRWSSYMDECVEILEKSPEALPTDKTMIHWAKLAQIIEEINMQFVGDDTAATVSFDEPKFQYTLKVFEKQLEQWRREARPEESPMLKQAECIVDLYMHEGAMHMELNDDKETTSEVYSSPTSAAHMNALMALARTSFAVVALIKLYSLASAPETRIGQVIEPSSLKVEYYLDKVVQHYTTAGDLAGGRTPAKFSVVLRMLRSWFAKRKDQIPALKEILGGKHSIVLCQDGSENSDERNQPSKSGSTPLHLLSEVAVSEPKNRPADPGQIPYPQRAAPTASLPQTSDSLTTPSFSGLISQSQSLDPTSGPPTGPNTTSNSENWVQYPPSRQYYPSFSSPYQDIPSSGYPDPSGNNLVMSDATQEFYVPELGLQVGVDPSNLFALENMFGYGVLNLPLPLPTDDDIGYY</sequence>
<dbReference type="GO" id="GO:0005634">
    <property type="term" value="C:nucleus"/>
    <property type="evidence" value="ECO:0007669"/>
    <property type="project" value="UniProtKB-SubCell"/>
</dbReference>
<feature type="region of interest" description="Disordered" evidence="9">
    <location>
        <begin position="1"/>
        <end position="150"/>
    </location>
</feature>
<dbReference type="PANTHER" id="PTHR31845">
    <property type="entry name" value="FINGER DOMAIN PROTEIN, PUTATIVE-RELATED"/>
    <property type="match status" value="1"/>
</dbReference>
<organism evidence="11 12">
    <name type="scientific">Aspergillus tanneri</name>
    <dbReference type="NCBI Taxonomy" id="1220188"/>
    <lineage>
        <taxon>Eukaryota</taxon>
        <taxon>Fungi</taxon>
        <taxon>Dikarya</taxon>
        <taxon>Ascomycota</taxon>
        <taxon>Pezizomycotina</taxon>
        <taxon>Eurotiomycetes</taxon>
        <taxon>Eurotiomycetidae</taxon>
        <taxon>Eurotiales</taxon>
        <taxon>Aspergillaceae</taxon>
        <taxon>Aspergillus</taxon>
        <taxon>Aspergillus subgen. Circumdati</taxon>
    </lineage>
</organism>
<keyword evidence="3" id="KW-0862">Zinc</keyword>
<dbReference type="SUPFAM" id="SSF57701">
    <property type="entry name" value="Zn2/Cys6 DNA-binding domain"/>
    <property type="match status" value="1"/>
</dbReference>
<feature type="coiled-coil region" evidence="8">
    <location>
        <begin position="607"/>
        <end position="634"/>
    </location>
</feature>
<feature type="region of interest" description="Disordered" evidence="9">
    <location>
        <begin position="471"/>
        <end position="496"/>
    </location>
</feature>
<keyword evidence="7" id="KW-0539">Nucleus</keyword>
<protein>
    <recommendedName>
        <fullName evidence="10">Zn(2)-C6 fungal-type domain-containing protein</fullName>
    </recommendedName>
</protein>
<dbReference type="FunFam" id="4.10.240.10:FF:000003">
    <property type="entry name" value="C6 transcription factor (Leu3)"/>
    <property type="match status" value="1"/>
</dbReference>
<feature type="region of interest" description="Disordered" evidence="9">
    <location>
        <begin position="236"/>
        <end position="256"/>
    </location>
</feature>
<feature type="compositionally biased region" description="Basic and acidic residues" evidence="9">
    <location>
        <begin position="684"/>
        <end position="694"/>
    </location>
</feature>
<dbReference type="Pfam" id="PF00172">
    <property type="entry name" value="Zn_clus"/>
    <property type="match status" value="1"/>
</dbReference>
<feature type="compositionally biased region" description="Polar residues" evidence="9">
    <location>
        <begin position="27"/>
        <end position="43"/>
    </location>
</feature>
<reference evidence="11 12" key="1">
    <citation type="submission" date="2019-08" db="EMBL/GenBank/DDBJ databases">
        <title>The genome sequence of a newly discovered highly antifungal drug resistant Aspergillus species, Aspergillus tanneri NIH 1004.</title>
        <authorList>
            <person name="Mounaud S."/>
            <person name="Singh I."/>
            <person name="Joardar V."/>
            <person name="Pakala S."/>
            <person name="Pakala S."/>
            <person name="Venepally P."/>
            <person name="Chung J.K."/>
            <person name="Losada L."/>
            <person name="Nierman W.C."/>
        </authorList>
    </citation>
    <scope>NUCLEOTIDE SEQUENCE [LARGE SCALE GENOMIC DNA]</scope>
    <source>
        <strain evidence="11 12">NIH1004</strain>
    </source>
</reference>
<evidence type="ECO:0000313" key="11">
    <source>
        <dbReference type="EMBL" id="KAA8645358.1"/>
    </source>
</evidence>
<feature type="compositionally biased region" description="Polar residues" evidence="9">
    <location>
        <begin position="93"/>
        <end position="110"/>
    </location>
</feature>
<keyword evidence="2" id="KW-0479">Metal-binding</keyword>
<keyword evidence="4" id="KW-0805">Transcription regulation</keyword>
<dbReference type="RefSeq" id="XP_033424719.1">
    <property type="nucleotide sequence ID" value="XM_033571404.1"/>
</dbReference>
<feature type="compositionally biased region" description="Polar residues" evidence="9">
    <location>
        <begin position="471"/>
        <end position="492"/>
    </location>
</feature>
<dbReference type="OrthoDB" id="8062037at2759"/>
<dbReference type="CDD" id="cd00067">
    <property type="entry name" value="GAL4"/>
    <property type="match status" value="1"/>
</dbReference>
<evidence type="ECO:0000313" key="12">
    <source>
        <dbReference type="Proteomes" id="UP000324241"/>
    </source>
</evidence>
<evidence type="ECO:0000259" key="10">
    <source>
        <dbReference type="PROSITE" id="PS50048"/>
    </source>
</evidence>
<evidence type="ECO:0000256" key="8">
    <source>
        <dbReference type="SAM" id="Coils"/>
    </source>
</evidence>
<feature type="domain" description="Zn(2)-C6 fungal-type" evidence="10">
    <location>
        <begin position="565"/>
        <end position="599"/>
    </location>
</feature>
<dbReference type="GO" id="GO:0008270">
    <property type="term" value="F:zinc ion binding"/>
    <property type="evidence" value="ECO:0007669"/>
    <property type="project" value="InterPro"/>
</dbReference>
<dbReference type="InterPro" id="IPR036864">
    <property type="entry name" value="Zn2-C6_fun-type_DNA-bd_sf"/>
</dbReference>
<dbReference type="InterPro" id="IPR007219">
    <property type="entry name" value="XnlR_reg_dom"/>
</dbReference>
<dbReference type="PANTHER" id="PTHR31845:SF39">
    <property type="entry name" value="TRANSCRIPTION FACTOR PBCR-RELATED"/>
    <property type="match status" value="1"/>
</dbReference>